<dbReference type="Gene3D" id="2.102.10.10">
    <property type="entry name" value="Rieske [2Fe-2S] iron-sulphur domain"/>
    <property type="match status" value="1"/>
</dbReference>
<dbReference type="PRINTS" id="PR00420">
    <property type="entry name" value="RNGMNOXGNASE"/>
</dbReference>
<feature type="domain" description="Rieske" evidence="5">
    <location>
        <begin position="414"/>
        <end position="501"/>
    </location>
</feature>
<dbReference type="PANTHER" id="PTHR13847:SF274">
    <property type="entry name" value="RIESKE 2FE-2S IRON-SULFUR PROTEIN YHFW-RELATED"/>
    <property type="match status" value="1"/>
</dbReference>
<dbReference type="GO" id="GO:0005737">
    <property type="term" value="C:cytoplasm"/>
    <property type="evidence" value="ECO:0007669"/>
    <property type="project" value="TreeGrafter"/>
</dbReference>
<dbReference type="Proteomes" id="UP000540698">
    <property type="component" value="Unassembled WGS sequence"/>
</dbReference>
<evidence type="ECO:0000259" key="5">
    <source>
        <dbReference type="PROSITE" id="PS51296"/>
    </source>
</evidence>
<dbReference type="InterPro" id="IPR036922">
    <property type="entry name" value="Rieske_2Fe-2S_sf"/>
</dbReference>
<dbReference type="InterPro" id="IPR036188">
    <property type="entry name" value="FAD/NAD-bd_sf"/>
</dbReference>
<evidence type="ECO:0000313" key="6">
    <source>
        <dbReference type="EMBL" id="NKY28797.1"/>
    </source>
</evidence>
<evidence type="ECO:0000256" key="2">
    <source>
        <dbReference type="ARBA" id="ARBA00022723"/>
    </source>
</evidence>
<evidence type="ECO:0000256" key="3">
    <source>
        <dbReference type="ARBA" id="ARBA00023004"/>
    </source>
</evidence>
<keyword evidence="3" id="KW-0408">Iron</keyword>
<dbReference type="Gene3D" id="3.50.50.60">
    <property type="entry name" value="FAD/NAD(P)-binding domain"/>
    <property type="match status" value="1"/>
</dbReference>
<dbReference type="InterPro" id="IPR017941">
    <property type="entry name" value="Rieske_2Fe-2S"/>
</dbReference>
<evidence type="ECO:0000313" key="7">
    <source>
        <dbReference type="Proteomes" id="UP000540698"/>
    </source>
</evidence>
<dbReference type="SUPFAM" id="SSF51905">
    <property type="entry name" value="FAD/NAD(P)-binding domain"/>
    <property type="match status" value="1"/>
</dbReference>
<sequence>MTSLWLHGAQVPARLRLTPGSHFDTVVIGGGLTGLVTALLLVENGVEVAVVEGKRVGAGTTGATTGKVSLLQGTRAQQIAKHHSDDVLRGYVAANREGQEWLLSFCAAHDVTVERAAALTYAQTDDEISAVRAEYAATQKAGLPTELLFELDTPFPAHGAVRLADQAQLDPMALLAALAADVESHGAPIYESTSVRGVHHGGRGELIVSTEHGDLGARRVVLATGTPILDRGGFFARLTPQRSYLTALRLDRPAPRDMYISAGSPTRSLRRAQGPDGELLLVGGNGHVVGRGGSTREKVENLVSWARTWFPGAEPTHRWSAQDYSPIGELPYVGPVLPGQNDIQLATGYAKWGLTNGVAAAIALAGRLTGTPPRWAGALASWRPDELKALPAATKINSAVAQKLSAGWLRVATHHDGAAPDEGCGTVLREGLHPTAVCTVDGVTNRVSAVCPHLYGIVNWNDAERTWDCPLHGSRFDADGTLIEGPATSSLTPLHVPRDTP</sequence>
<dbReference type="GO" id="GO:0016705">
    <property type="term" value="F:oxidoreductase activity, acting on paired donors, with incorporation or reduction of molecular oxygen"/>
    <property type="evidence" value="ECO:0007669"/>
    <property type="project" value="UniProtKB-ARBA"/>
</dbReference>
<protein>
    <submittedName>
        <fullName evidence="6">FAD-dependent oxidoreductase</fullName>
    </submittedName>
</protein>
<dbReference type="Gene3D" id="3.30.9.10">
    <property type="entry name" value="D-Amino Acid Oxidase, subunit A, domain 2"/>
    <property type="match status" value="1"/>
</dbReference>
<keyword evidence="2" id="KW-0479">Metal-binding</keyword>
<dbReference type="SUPFAM" id="SSF50022">
    <property type="entry name" value="ISP domain"/>
    <property type="match status" value="1"/>
</dbReference>
<dbReference type="GO" id="GO:0046872">
    <property type="term" value="F:metal ion binding"/>
    <property type="evidence" value="ECO:0007669"/>
    <property type="project" value="UniProtKB-KW"/>
</dbReference>
<organism evidence="6 7">
    <name type="scientific">Nocardia gamkensis</name>
    <dbReference type="NCBI Taxonomy" id="352869"/>
    <lineage>
        <taxon>Bacteria</taxon>
        <taxon>Bacillati</taxon>
        <taxon>Actinomycetota</taxon>
        <taxon>Actinomycetes</taxon>
        <taxon>Mycobacteriales</taxon>
        <taxon>Nocardiaceae</taxon>
        <taxon>Nocardia</taxon>
    </lineage>
</organism>
<dbReference type="PANTHER" id="PTHR13847">
    <property type="entry name" value="SARCOSINE DEHYDROGENASE-RELATED"/>
    <property type="match status" value="1"/>
</dbReference>
<keyword evidence="7" id="KW-1185">Reference proteome</keyword>
<gene>
    <name evidence="6" type="ORF">HGB38_21635</name>
</gene>
<keyword evidence="4" id="KW-0411">Iron-sulfur</keyword>
<dbReference type="GO" id="GO:0004497">
    <property type="term" value="F:monooxygenase activity"/>
    <property type="evidence" value="ECO:0007669"/>
    <property type="project" value="UniProtKB-ARBA"/>
</dbReference>
<proteinExistence type="predicted"/>
<accession>A0A7X6L6T5</accession>
<keyword evidence="1" id="KW-0001">2Fe-2S</keyword>
<dbReference type="AlphaFoldDB" id="A0A7X6L6T5"/>
<dbReference type="PROSITE" id="PS51296">
    <property type="entry name" value="RIESKE"/>
    <property type="match status" value="1"/>
</dbReference>
<dbReference type="Pfam" id="PF01266">
    <property type="entry name" value="DAO"/>
    <property type="match status" value="1"/>
</dbReference>
<dbReference type="GO" id="GO:0051537">
    <property type="term" value="F:2 iron, 2 sulfur cluster binding"/>
    <property type="evidence" value="ECO:0007669"/>
    <property type="project" value="UniProtKB-KW"/>
</dbReference>
<dbReference type="RefSeq" id="WP_062969095.1">
    <property type="nucleotide sequence ID" value="NZ_JAAXOS010000010.1"/>
</dbReference>
<reference evidence="6 7" key="1">
    <citation type="submission" date="2020-04" db="EMBL/GenBank/DDBJ databases">
        <title>MicrobeNet Type strains.</title>
        <authorList>
            <person name="Nicholson A.C."/>
        </authorList>
    </citation>
    <scope>NUCLEOTIDE SEQUENCE [LARGE SCALE GENOMIC DNA]</scope>
    <source>
        <strain evidence="6 7">DSM 44956</strain>
    </source>
</reference>
<name>A0A7X6L6T5_9NOCA</name>
<dbReference type="Pfam" id="PF00355">
    <property type="entry name" value="Rieske"/>
    <property type="match status" value="1"/>
</dbReference>
<comment type="caution">
    <text evidence="6">The sequence shown here is derived from an EMBL/GenBank/DDBJ whole genome shotgun (WGS) entry which is preliminary data.</text>
</comment>
<dbReference type="InterPro" id="IPR006076">
    <property type="entry name" value="FAD-dep_OxRdtase"/>
</dbReference>
<evidence type="ECO:0000256" key="1">
    <source>
        <dbReference type="ARBA" id="ARBA00022714"/>
    </source>
</evidence>
<evidence type="ECO:0000256" key="4">
    <source>
        <dbReference type="ARBA" id="ARBA00023014"/>
    </source>
</evidence>
<dbReference type="EMBL" id="JAAXOS010000010">
    <property type="protein sequence ID" value="NKY28797.1"/>
    <property type="molecule type" value="Genomic_DNA"/>
</dbReference>